<evidence type="ECO:0000256" key="3">
    <source>
        <dbReference type="SAM" id="SignalP"/>
    </source>
</evidence>
<dbReference type="InterPro" id="IPR054828">
    <property type="entry name" value="Vit_B12_bind_prot"/>
</dbReference>
<dbReference type="PROSITE" id="PS51257">
    <property type="entry name" value="PROKAR_LIPOPROTEIN"/>
    <property type="match status" value="1"/>
</dbReference>
<gene>
    <name evidence="5" type="ORF">SAMN05444972_107119</name>
</gene>
<comment type="similarity">
    <text evidence="1">Belongs to the bacterial solute-binding protein 8 family.</text>
</comment>
<dbReference type="SUPFAM" id="SSF53807">
    <property type="entry name" value="Helical backbone' metal receptor"/>
    <property type="match status" value="1"/>
</dbReference>
<organism evidence="5 6">
    <name type="scientific">Marininema halotolerans</name>
    <dbReference type="NCBI Taxonomy" id="1155944"/>
    <lineage>
        <taxon>Bacteria</taxon>
        <taxon>Bacillati</taxon>
        <taxon>Bacillota</taxon>
        <taxon>Bacilli</taxon>
        <taxon>Bacillales</taxon>
        <taxon>Thermoactinomycetaceae</taxon>
        <taxon>Marininema</taxon>
    </lineage>
</organism>
<protein>
    <submittedName>
        <fullName evidence="5">Iron complex transport system substrate-binding protein</fullName>
    </submittedName>
</protein>
<sequence length="315" mass="34485">MMQRRWWMGLLVLMMVFAAGCGAASDATTGHEDHKAHEEAADFPVKVKDDTGKTVTIKKQPKRIVSLIPSMTETIFAVGQGDKVVGVTANDDYPAEVKKLPKVGDMNINAEKVLSLKPDLVLASPMVKQETLDKLRKLGLTVIAYEPTNLEGIYKQIEDVGKATGAEAKANHVVDEMKKDEALAKEVAAKVPAKKKVKVWIEVSPDLYTTGQGTYMDEMVTLAGGENVAHDQKSWVQLSAEKVVKYNPDVILYTYGGKASQISDRKSWKSVAAVKDHRIQGLDSNTTSRPGPRVTEALLDISKTLYPDTYAKVAK</sequence>
<dbReference type="Proteomes" id="UP000198660">
    <property type="component" value="Unassembled WGS sequence"/>
</dbReference>
<dbReference type="CDD" id="cd01143">
    <property type="entry name" value="YvrC"/>
    <property type="match status" value="1"/>
</dbReference>
<accession>A0A1I6SIG6</accession>
<evidence type="ECO:0000259" key="4">
    <source>
        <dbReference type="PROSITE" id="PS50983"/>
    </source>
</evidence>
<dbReference type="PROSITE" id="PS50983">
    <property type="entry name" value="FE_B12_PBP"/>
    <property type="match status" value="1"/>
</dbReference>
<feature type="chain" id="PRO_5039267546" evidence="3">
    <location>
        <begin position="24"/>
        <end position="315"/>
    </location>
</feature>
<feature type="domain" description="Fe/B12 periplasmic-binding" evidence="4">
    <location>
        <begin position="63"/>
        <end position="309"/>
    </location>
</feature>
<evidence type="ECO:0000313" key="5">
    <source>
        <dbReference type="EMBL" id="SFS76765.1"/>
    </source>
</evidence>
<evidence type="ECO:0000256" key="2">
    <source>
        <dbReference type="ARBA" id="ARBA00022729"/>
    </source>
</evidence>
<name>A0A1I6SIG6_9BACL</name>
<dbReference type="Pfam" id="PF01497">
    <property type="entry name" value="Peripla_BP_2"/>
    <property type="match status" value="1"/>
</dbReference>
<dbReference type="EMBL" id="FPAA01000007">
    <property type="protein sequence ID" value="SFS76765.1"/>
    <property type="molecule type" value="Genomic_DNA"/>
</dbReference>
<dbReference type="InterPro" id="IPR002491">
    <property type="entry name" value="ABC_transptr_periplasmic_BD"/>
</dbReference>
<evidence type="ECO:0000313" key="6">
    <source>
        <dbReference type="Proteomes" id="UP000198660"/>
    </source>
</evidence>
<dbReference type="PANTHER" id="PTHR30535">
    <property type="entry name" value="VITAMIN B12-BINDING PROTEIN"/>
    <property type="match status" value="1"/>
</dbReference>
<dbReference type="GO" id="GO:0071281">
    <property type="term" value="P:cellular response to iron ion"/>
    <property type="evidence" value="ECO:0007669"/>
    <property type="project" value="TreeGrafter"/>
</dbReference>
<keyword evidence="2 3" id="KW-0732">Signal</keyword>
<dbReference type="NCBIfam" id="NF038402">
    <property type="entry name" value="TroA_like"/>
    <property type="match status" value="1"/>
</dbReference>
<feature type="signal peptide" evidence="3">
    <location>
        <begin position="1"/>
        <end position="23"/>
    </location>
</feature>
<dbReference type="Gene3D" id="3.40.50.1980">
    <property type="entry name" value="Nitrogenase molybdenum iron protein domain"/>
    <property type="match status" value="2"/>
</dbReference>
<dbReference type="InterPro" id="IPR050902">
    <property type="entry name" value="ABC_Transporter_SBP"/>
</dbReference>
<keyword evidence="6" id="KW-1185">Reference proteome</keyword>
<dbReference type="PANTHER" id="PTHR30535:SF34">
    <property type="entry name" value="MOLYBDATE-BINDING PROTEIN MOLA"/>
    <property type="match status" value="1"/>
</dbReference>
<dbReference type="RefSeq" id="WP_176392025.1">
    <property type="nucleotide sequence ID" value="NZ_FPAA01000007.1"/>
</dbReference>
<proteinExistence type="inferred from homology"/>
<evidence type="ECO:0000256" key="1">
    <source>
        <dbReference type="ARBA" id="ARBA00008814"/>
    </source>
</evidence>
<reference evidence="6" key="1">
    <citation type="submission" date="2016-10" db="EMBL/GenBank/DDBJ databases">
        <authorList>
            <person name="Varghese N."/>
            <person name="Submissions S."/>
        </authorList>
    </citation>
    <scope>NUCLEOTIDE SEQUENCE [LARGE SCALE GENOMIC DNA]</scope>
    <source>
        <strain evidence="6">DSM 45789</strain>
    </source>
</reference>
<dbReference type="AlphaFoldDB" id="A0A1I6SIG6"/>